<organism evidence="9 10">
    <name type="scientific">Terrimicrobium sacchariphilum</name>
    <dbReference type="NCBI Taxonomy" id="690879"/>
    <lineage>
        <taxon>Bacteria</taxon>
        <taxon>Pseudomonadati</taxon>
        <taxon>Verrucomicrobiota</taxon>
        <taxon>Terrimicrobiia</taxon>
        <taxon>Terrimicrobiales</taxon>
        <taxon>Terrimicrobiaceae</taxon>
        <taxon>Terrimicrobium</taxon>
    </lineage>
</organism>
<evidence type="ECO:0000256" key="1">
    <source>
        <dbReference type="ARBA" id="ARBA00004651"/>
    </source>
</evidence>
<evidence type="ECO:0000256" key="7">
    <source>
        <dbReference type="ARBA" id="ARBA00023136"/>
    </source>
</evidence>
<keyword evidence="10" id="KW-1185">Reference proteome</keyword>
<keyword evidence="5 8" id="KW-0812">Transmembrane</keyword>
<proteinExistence type="inferred from homology"/>
<dbReference type="Pfam" id="PF03547">
    <property type="entry name" value="Mem_trans"/>
    <property type="match status" value="1"/>
</dbReference>
<feature type="transmembrane region" description="Helical" evidence="8">
    <location>
        <begin position="102"/>
        <end position="120"/>
    </location>
</feature>
<evidence type="ECO:0000313" key="9">
    <source>
        <dbReference type="EMBL" id="GAT32060.1"/>
    </source>
</evidence>
<dbReference type="RefSeq" id="WP_075077915.1">
    <property type="nucleotide sequence ID" value="NZ_BDCO01000002.1"/>
</dbReference>
<evidence type="ECO:0000256" key="8">
    <source>
        <dbReference type="SAM" id="Phobius"/>
    </source>
</evidence>
<comment type="caution">
    <text evidence="9">The sequence shown here is derived from an EMBL/GenBank/DDBJ whole genome shotgun (WGS) entry which is preliminary data.</text>
</comment>
<dbReference type="InParanoid" id="A0A146G333"/>
<dbReference type="OrthoDB" id="9794315at2"/>
<dbReference type="PANTHER" id="PTHR36838">
    <property type="entry name" value="AUXIN EFFLUX CARRIER FAMILY PROTEIN"/>
    <property type="match status" value="1"/>
</dbReference>
<keyword evidence="3" id="KW-0813">Transport</keyword>
<comment type="subcellular location">
    <subcellularLocation>
        <location evidence="1">Cell membrane</location>
        <topology evidence="1">Multi-pass membrane protein</topology>
    </subcellularLocation>
</comment>
<feature type="transmembrane region" description="Helical" evidence="8">
    <location>
        <begin position="263"/>
        <end position="280"/>
    </location>
</feature>
<evidence type="ECO:0000256" key="4">
    <source>
        <dbReference type="ARBA" id="ARBA00022475"/>
    </source>
</evidence>
<dbReference type="GO" id="GO:0005886">
    <property type="term" value="C:plasma membrane"/>
    <property type="evidence" value="ECO:0007669"/>
    <property type="project" value="UniProtKB-SubCell"/>
</dbReference>
<dbReference type="InterPro" id="IPR004776">
    <property type="entry name" value="Mem_transp_PIN-like"/>
</dbReference>
<dbReference type="GO" id="GO:0055085">
    <property type="term" value="P:transmembrane transport"/>
    <property type="evidence" value="ECO:0007669"/>
    <property type="project" value="InterPro"/>
</dbReference>
<name>A0A146G333_TERSA</name>
<reference evidence="10" key="1">
    <citation type="journal article" date="2017" name="Genome Announc.">
        <title>Draft Genome Sequence of Terrimicrobium sacchariphilum NM-5T, a Facultative Anaerobic Soil Bacterium of the Class Spartobacteria.</title>
        <authorList>
            <person name="Qiu Y.L."/>
            <person name="Tourlousse D.M."/>
            <person name="Matsuura N."/>
            <person name="Ohashi A."/>
            <person name="Sekiguchi Y."/>
        </authorList>
    </citation>
    <scope>NUCLEOTIDE SEQUENCE [LARGE SCALE GENOMIC DNA]</scope>
    <source>
        <strain evidence="10">NM-5</strain>
    </source>
</reference>
<keyword evidence="4" id="KW-1003">Cell membrane</keyword>
<evidence type="ECO:0000256" key="2">
    <source>
        <dbReference type="ARBA" id="ARBA00010145"/>
    </source>
</evidence>
<sequence length="313" mass="32850">MPAVIFETLAPLVLIIALGTVLAKIRFLGHDFMNDLNKLAFWVALPALLFTSASHAIEPGGQLIRLMGVLWAATILIIVIAWLLAIPLGIPHIYRGTFSQSAFRGNSAYIALPVLAYSVATQPFPGSKAMMATAVIAMILLMASYNIFAVIVLQVSRHEGRVHWMQLAKPILRNPLLLAGILGILVPILDVPIPGVVDRAFKALGDAAVPLALLCIGGSLAHASFQGKRSAIVAAALLKVVVLPIIVYVLCRMLGLGLPEQRIAMVLAAAPTAAAAFVMAKEMGGDPTLASGSIALSTILSAASLAVALYVTS</sequence>
<dbReference type="Proteomes" id="UP000076023">
    <property type="component" value="Unassembled WGS sequence"/>
</dbReference>
<feature type="transmembrane region" description="Helical" evidence="8">
    <location>
        <begin position="69"/>
        <end position="90"/>
    </location>
</feature>
<accession>A0A146G333</accession>
<feature type="transmembrane region" description="Helical" evidence="8">
    <location>
        <begin position="176"/>
        <end position="197"/>
    </location>
</feature>
<dbReference type="AlphaFoldDB" id="A0A146G333"/>
<dbReference type="Gene3D" id="1.20.1530.20">
    <property type="match status" value="1"/>
</dbReference>
<protein>
    <recommendedName>
        <fullName evidence="11">Permease</fullName>
    </recommendedName>
</protein>
<feature type="transmembrane region" description="Helical" evidence="8">
    <location>
        <begin position="39"/>
        <end position="57"/>
    </location>
</feature>
<evidence type="ECO:0000313" key="10">
    <source>
        <dbReference type="Proteomes" id="UP000076023"/>
    </source>
</evidence>
<gene>
    <name evidence="9" type="ORF">TSACC_2457</name>
</gene>
<dbReference type="FunCoup" id="A0A146G333">
    <property type="interactions" value="146"/>
</dbReference>
<dbReference type="EMBL" id="BDCO01000002">
    <property type="protein sequence ID" value="GAT32060.1"/>
    <property type="molecule type" value="Genomic_DNA"/>
</dbReference>
<comment type="similarity">
    <text evidence="2">Belongs to the auxin efflux carrier (TC 2.A.69) family.</text>
</comment>
<keyword evidence="6 8" id="KW-1133">Transmembrane helix</keyword>
<keyword evidence="7 8" id="KW-0472">Membrane</keyword>
<feature type="transmembrane region" description="Helical" evidence="8">
    <location>
        <begin position="292"/>
        <end position="311"/>
    </location>
</feature>
<evidence type="ECO:0008006" key="11">
    <source>
        <dbReference type="Google" id="ProtNLM"/>
    </source>
</evidence>
<dbReference type="InterPro" id="IPR038770">
    <property type="entry name" value="Na+/solute_symporter_sf"/>
</dbReference>
<evidence type="ECO:0000256" key="3">
    <source>
        <dbReference type="ARBA" id="ARBA00022448"/>
    </source>
</evidence>
<feature type="transmembrane region" description="Helical" evidence="8">
    <location>
        <begin position="231"/>
        <end position="251"/>
    </location>
</feature>
<evidence type="ECO:0000256" key="6">
    <source>
        <dbReference type="ARBA" id="ARBA00022989"/>
    </source>
</evidence>
<feature type="transmembrane region" description="Helical" evidence="8">
    <location>
        <begin position="132"/>
        <end position="156"/>
    </location>
</feature>
<evidence type="ECO:0000256" key="5">
    <source>
        <dbReference type="ARBA" id="ARBA00022692"/>
    </source>
</evidence>
<dbReference type="STRING" id="690879.TSACC_2457"/>